<sequence length="62" mass="7350">MGCLAFYIRRVCFFHRELAVKYSDIAMSRYDRVLSLVLLLQVISNNYFIMLANCVSLRGEYY</sequence>
<evidence type="ECO:0000313" key="2">
    <source>
        <dbReference type="EMBL" id="CAH0532206.1"/>
    </source>
</evidence>
<keyword evidence="1" id="KW-0812">Transmembrane</keyword>
<keyword evidence="1" id="KW-0472">Membrane</keyword>
<proteinExistence type="predicted"/>
<dbReference type="EMBL" id="CAKLDI010000001">
    <property type="protein sequence ID" value="CAH0532206.1"/>
    <property type="molecule type" value="Genomic_DNA"/>
</dbReference>
<keyword evidence="3" id="KW-1185">Reference proteome</keyword>
<name>A0ABN8DM91_9VIBR</name>
<protein>
    <submittedName>
        <fullName evidence="2">Uncharacterized protein</fullName>
    </submittedName>
</protein>
<evidence type="ECO:0000313" key="3">
    <source>
        <dbReference type="Proteomes" id="UP000838672"/>
    </source>
</evidence>
<organism evidence="2 3">
    <name type="scientific">Vibrio stylophorae</name>
    <dbReference type="NCBI Taxonomy" id="659351"/>
    <lineage>
        <taxon>Bacteria</taxon>
        <taxon>Pseudomonadati</taxon>
        <taxon>Pseudomonadota</taxon>
        <taxon>Gammaproteobacteria</taxon>
        <taxon>Vibrionales</taxon>
        <taxon>Vibrionaceae</taxon>
        <taxon>Vibrio</taxon>
    </lineage>
</organism>
<evidence type="ECO:0000256" key="1">
    <source>
        <dbReference type="SAM" id="Phobius"/>
    </source>
</evidence>
<dbReference type="Proteomes" id="UP000838672">
    <property type="component" value="Unassembled WGS sequence"/>
</dbReference>
<feature type="transmembrane region" description="Helical" evidence="1">
    <location>
        <begin position="33"/>
        <end position="52"/>
    </location>
</feature>
<accession>A0ABN8DM91</accession>
<keyword evidence="1" id="KW-1133">Transmembrane helix</keyword>
<gene>
    <name evidence="2" type="ORF">VST7929_00017</name>
</gene>
<reference evidence="2" key="1">
    <citation type="submission" date="2021-11" db="EMBL/GenBank/DDBJ databases">
        <authorList>
            <person name="Rodrigo-Torres L."/>
            <person name="Arahal R. D."/>
            <person name="Lucena T."/>
        </authorList>
    </citation>
    <scope>NUCLEOTIDE SEQUENCE</scope>
    <source>
        <strain evidence="2">CECT 7929</strain>
    </source>
</reference>
<comment type="caution">
    <text evidence="2">The sequence shown here is derived from an EMBL/GenBank/DDBJ whole genome shotgun (WGS) entry which is preliminary data.</text>
</comment>